<evidence type="ECO:0000256" key="2">
    <source>
        <dbReference type="ARBA" id="ARBA00022692"/>
    </source>
</evidence>
<evidence type="ECO:0000256" key="1">
    <source>
        <dbReference type="ARBA" id="ARBA00004167"/>
    </source>
</evidence>
<organism evidence="5">
    <name type="scientific">bioreactor metagenome</name>
    <dbReference type="NCBI Taxonomy" id="1076179"/>
    <lineage>
        <taxon>unclassified sequences</taxon>
        <taxon>metagenomes</taxon>
        <taxon>ecological metagenomes</taxon>
    </lineage>
</organism>
<evidence type="ECO:0000256" key="4">
    <source>
        <dbReference type="ARBA" id="ARBA00023136"/>
    </source>
</evidence>
<dbReference type="GO" id="GO:0016020">
    <property type="term" value="C:membrane"/>
    <property type="evidence" value="ECO:0007669"/>
    <property type="project" value="UniProtKB-SubCell"/>
</dbReference>
<sequence length="1419" mass="158415">MFFNKLILKDVHILYTPKDTLLNCKKLSVSISSINLLNSDFSFGRVKLEDGVFNLVSESRYSTNLDRIFKTKEKKSVKDTTKSAPLNLNTTELILKDFRFSLKNKFTSAVDYGKEYINFSDLNVRDIDVDIRKIRYSGDTLFADIRNISCIDKSGFKLERLNGQLELSSKEARINNLILNDGTTKINANYFAFKYEKAKDFASFTEKVVMELDMKDSYLNFATIGKITPSLSKNKLGFFATGLIRGTVSNLRTDSLHVISESGLTDININARISGLPKAKESMAFIDVNNCNTTSLDIAYIISAINSSKPIKQLTSLSPFVKYNFKGRLAGLLTDFVANGHLSSNVGEIDADVLLRTNKKAGGIELIGNLKSESFDVGKLMMKSNLGKLTLKTTVSSLLRDERAGGNRFLIDSLNISNLGLNGYNYKNIQAVGRYENEKFDGKIICHDPNLDFIFQGLFGLSSKTDSYYDFYANIIYANLAALGFDKRDSVSRVSFRTIANFTQTQKGDIVGEIDVRGLNFTNSKGDYEIGDIILNSISNQDKFYATLRSEFAHAVYDGPEIFTSFIEKIKENVLNEHISNRFSFTQREKPVKDGKYNFDIEFFDTKAVTELLLPGLNISKHSVLKIDLNEKNEVNLYLKSSLLGFKNYSCENLNIQGKSNKNMADVNISSDRLSLGGFTLDSTKTRLGLTDNLATVRIGLKNSGEYNSHLLFSSDLKFIKSVADQKNITEIVVNPSILKINKQEWRIDKSFVSLQDSLISVSDFRISNANQELKINGKISRESDESLRVDVNEMDISPINMFIGKPFNIQGKFTGHSVISDWYSNPKVSMDLKGRDLYVYNNKAGDITLKSEWNNERRLFDVNIKNNLGSSIPLEITGTFKPQGSILDLSASLSDLSVIYFEPFLSDIITKTSGSLSGELFLKGPPDKLELTSRNSRFNNFAFTVNFTKVPYILDGGIKLTEDAIVSDNAIIKDLFGNSGSVTGGLFHRYFANMRLNTRVDFRNMECLKTIENDNPSFYGNAFGSGSISIIGPFSNISMDISATTSRNTVVHIPISSSSEATKTNLLSFIEPPKKSVFNEDLKIKSKEKNRQGTELDLKLKLSVTPDAAMHIEINKSVGDIITGFGTGLISLNVNPKREVFSIYGDYLIDRGDYQFGYALKKFSIMQGGNITFNGDILKTNLNLTAAYRTKASVNTLISDTSSVSNRRTVDCLIKMTGPLMNPALTFSIDIPDIDPTTKTRVTAALNTEDKVVRQVMSLLVTGSFVPDMQSNIVNNTNILYSNLTEILSNQLNNIFNQLEIPLDLNFNYQQASNGKDVFDAAISAQLLNNRVIVNGNIGNSQFSDKTNAVVGNFEAEVKLDDKGKLRAKIFSRSADQYSNYLDGSQRNGVGIAYQEEFNSFKELINRIFKKKKKKKSK</sequence>
<keyword evidence="4" id="KW-0472">Membrane</keyword>
<reference evidence="5" key="1">
    <citation type="submission" date="2019-08" db="EMBL/GenBank/DDBJ databases">
        <authorList>
            <person name="Kucharzyk K."/>
            <person name="Murdoch R.W."/>
            <person name="Higgins S."/>
            <person name="Loffler F."/>
        </authorList>
    </citation>
    <scope>NUCLEOTIDE SEQUENCE</scope>
</reference>
<proteinExistence type="predicted"/>
<evidence type="ECO:0000313" key="5">
    <source>
        <dbReference type="EMBL" id="MPM22910.1"/>
    </source>
</evidence>
<comment type="subcellular location">
    <subcellularLocation>
        <location evidence="1">Membrane</location>
        <topology evidence="1">Single-pass membrane protein</topology>
    </subcellularLocation>
</comment>
<dbReference type="PANTHER" id="PTHR36985">
    <property type="entry name" value="TRANSLOCATION AND ASSEMBLY MODULE SUBUNIT TAMB"/>
    <property type="match status" value="1"/>
</dbReference>
<gene>
    <name evidence="5" type="ORF">SDC9_69370</name>
</gene>
<accession>A0A644Y2Z3</accession>
<evidence type="ECO:0008006" key="6">
    <source>
        <dbReference type="Google" id="ProtNLM"/>
    </source>
</evidence>
<keyword evidence="2" id="KW-0812">Transmembrane</keyword>
<protein>
    <recommendedName>
        <fullName evidence="6">Translocation/assembly module TamB</fullName>
    </recommendedName>
</protein>
<keyword evidence="3" id="KW-1133">Transmembrane helix</keyword>
<evidence type="ECO:0000256" key="3">
    <source>
        <dbReference type="ARBA" id="ARBA00022989"/>
    </source>
</evidence>
<dbReference type="EMBL" id="VSSQ01003914">
    <property type="protein sequence ID" value="MPM22910.1"/>
    <property type="molecule type" value="Genomic_DNA"/>
</dbReference>
<name>A0A644Y2Z3_9ZZZZ</name>
<comment type="caution">
    <text evidence="5">The sequence shown here is derived from an EMBL/GenBank/DDBJ whole genome shotgun (WGS) entry which is preliminary data.</text>
</comment>
<dbReference type="PANTHER" id="PTHR36985:SF1">
    <property type="entry name" value="TRANSLOCATION AND ASSEMBLY MODULE SUBUNIT TAMB"/>
    <property type="match status" value="1"/>
</dbReference>